<feature type="transmembrane region" description="Helical" evidence="1">
    <location>
        <begin position="12"/>
        <end position="32"/>
    </location>
</feature>
<dbReference type="EMBL" id="HG994367">
    <property type="protein sequence ID" value="CAF1702194.1"/>
    <property type="molecule type" value="Genomic_DNA"/>
</dbReference>
<dbReference type="Proteomes" id="UP001295469">
    <property type="component" value="Chromosome C03"/>
</dbReference>
<proteinExistence type="predicted"/>
<protein>
    <submittedName>
        <fullName evidence="2">(rape) hypothetical protein</fullName>
    </submittedName>
</protein>
<gene>
    <name evidence="2" type="ORF">DARMORV10_C03P34690.1</name>
</gene>
<dbReference type="AlphaFoldDB" id="A0A816IC69"/>
<keyword evidence="1" id="KW-0812">Transmembrane</keyword>
<evidence type="ECO:0000256" key="1">
    <source>
        <dbReference type="SAM" id="Phobius"/>
    </source>
</evidence>
<evidence type="ECO:0000313" key="2">
    <source>
        <dbReference type="EMBL" id="CAF1702194.1"/>
    </source>
</evidence>
<organism evidence="2">
    <name type="scientific">Brassica napus</name>
    <name type="common">Rape</name>
    <dbReference type="NCBI Taxonomy" id="3708"/>
    <lineage>
        <taxon>Eukaryota</taxon>
        <taxon>Viridiplantae</taxon>
        <taxon>Streptophyta</taxon>
        <taxon>Embryophyta</taxon>
        <taxon>Tracheophyta</taxon>
        <taxon>Spermatophyta</taxon>
        <taxon>Magnoliopsida</taxon>
        <taxon>eudicotyledons</taxon>
        <taxon>Gunneridae</taxon>
        <taxon>Pentapetalae</taxon>
        <taxon>rosids</taxon>
        <taxon>malvids</taxon>
        <taxon>Brassicales</taxon>
        <taxon>Brassicaceae</taxon>
        <taxon>Brassiceae</taxon>
        <taxon>Brassica</taxon>
    </lineage>
</organism>
<name>A0A816IC69_BRANA</name>
<accession>A0A816IC69</accession>
<keyword evidence="1" id="KW-0472">Membrane</keyword>
<keyword evidence="1" id="KW-1133">Transmembrane helix</keyword>
<reference evidence="2" key="1">
    <citation type="submission" date="2021-01" db="EMBL/GenBank/DDBJ databases">
        <authorList>
            <consortium name="Genoscope - CEA"/>
            <person name="William W."/>
        </authorList>
    </citation>
    <scope>NUCLEOTIDE SEQUENCE</scope>
</reference>
<sequence length="46" mass="5726">MFYRRKMMIKRWISSSLCNVVMFSYYGLATSFREKKILLYMFLRLC</sequence>